<evidence type="ECO:0000256" key="1">
    <source>
        <dbReference type="ARBA" id="ARBA00004496"/>
    </source>
</evidence>
<protein>
    <recommendedName>
        <fullName evidence="11">Transcriptional regulator WhiB</fullName>
    </recommendedName>
</protein>
<feature type="binding site" evidence="11">
    <location>
        <position position="39"/>
    </location>
    <ligand>
        <name>[4Fe-4S] cluster</name>
        <dbReference type="ChEBI" id="CHEBI:49883"/>
    </ligand>
</feature>
<keyword evidence="5 11" id="KW-0408">Iron</keyword>
<dbReference type="GO" id="GO:0003677">
    <property type="term" value="F:DNA binding"/>
    <property type="evidence" value="ECO:0007669"/>
    <property type="project" value="UniProtKB-UniRule"/>
</dbReference>
<dbReference type="InterPro" id="IPR003482">
    <property type="entry name" value="Whib"/>
</dbReference>
<dbReference type="PROSITE" id="PS51674">
    <property type="entry name" value="4FE4S_WBL"/>
    <property type="match status" value="1"/>
</dbReference>
<dbReference type="PANTHER" id="PTHR38839">
    <property type="entry name" value="TRANSCRIPTIONAL REGULATOR WHID-RELATED"/>
    <property type="match status" value="1"/>
</dbReference>
<proteinExistence type="inferred from homology"/>
<dbReference type="GeneID" id="96304368"/>
<dbReference type="AlphaFoldDB" id="A0A1I4DEA0"/>
<evidence type="ECO:0000256" key="3">
    <source>
        <dbReference type="ARBA" id="ARBA00022485"/>
    </source>
</evidence>
<evidence type="ECO:0000256" key="5">
    <source>
        <dbReference type="ARBA" id="ARBA00023004"/>
    </source>
</evidence>
<feature type="region of interest" description="Disordered" evidence="12">
    <location>
        <begin position="59"/>
        <end position="83"/>
    </location>
</feature>
<evidence type="ECO:0000256" key="8">
    <source>
        <dbReference type="ARBA" id="ARBA00023125"/>
    </source>
</evidence>
<name>A0A1I4DEA0_9ACTN</name>
<keyword evidence="6 11" id="KW-0411">Iron-sulfur</keyword>
<evidence type="ECO:0000313" key="15">
    <source>
        <dbReference type="Proteomes" id="UP000199111"/>
    </source>
</evidence>
<dbReference type="GO" id="GO:0046872">
    <property type="term" value="F:metal ion binding"/>
    <property type="evidence" value="ECO:0007669"/>
    <property type="project" value="UniProtKB-KW"/>
</dbReference>
<dbReference type="EMBL" id="FOQY01000041">
    <property type="protein sequence ID" value="SFK91978.1"/>
    <property type="molecule type" value="Genomic_DNA"/>
</dbReference>
<evidence type="ECO:0000256" key="12">
    <source>
        <dbReference type="SAM" id="MobiDB-lite"/>
    </source>
</evidence>
<keyword evidence="15" id="KW-1185">Reference proteome</keyword>
<accession>A0A1I4DEA0</accession>
<dbReference type="GO" id="GO:0045454">
    <property type="term" value="P:cell redox homeostasis"/>
    <property type="evidence" value="ECO:0007669"/>
    <property type="project" value="TreeGrafter"/>
</dbReference>
<dbReference type="GO" id="GO:0005737">
    <property type="term" value="C:cytoplasm"/>
    <property type="evidence" value="ECO:0007669"/>
    <property type="project" value="UniProtKB-SubCell"/>
</dbReference>
<dbReference type="RefSeq" id="WP_245789919.1">
    <property type="nucleotide sequence ID" value="NZ_FOQY01000041.1"/>
</dbReference>
<comment type="subcellular location">
    <subcellularLocation>
        <location evidence="1 11">Cytoplasm</location>
    </subcellularLocation>
</comment>
<feature type="binding site" evidence="11">
    <location>
        <position position="9"/>
    </location>
    <ligand>
        <name>[4Fe-4S] cluster</name>
        <dbReference type="ChEBI" id="CHEBI:49883"/>
    </ligand>
</feature>
<keyword evidence="9 11" id="KW-1015">Disulfide bond</keyword>
<dbReference type="GO" id="GO:0047134">
    <property type="term" value="F:protein-disulfide reductase [NAD(P)H] activity"/>
    <property type="evidence" value="ECO:0007669"/>
    <property type="project" value="TreeGrafter"/>
</dbReference>
<reference evidence="15" key="1">
    <citation type="submission" date="2016-10" db="EMBL/GenBank/DDBJ databases">
        <authorList>
            <person name="Varghese N."/>
            <person name="Submissions S."/>
        </authorList>
    </citation>
    <scope>NUCLEOTIDE SEQUENCE [LARGE SCALE GENOMIC DNA]</scope>
    <source>
        <strain evidence="15">CGMCC 4.2126</strain>
    </source>
</reference>
<evidence type="ECO:0000256" key="4">
    <source>
        <dbReference type="ARBA" id="ARBA00022723"/>
    </source>
</evidence>
<keyword evidence="7 11" id="KW-0805">Transcription regulation</keyword>
<comment type="function">
    <text evidence="11">Acts as a transcriptional regulator. Probably redox-responsive. The apo- but not holo-form probably binds DNA.</text>
</comment>
<feature type="domain" description="4Fe-4S Wbl-type" evidence="13">
    <location>
        <begin position="8"/>
        <end position="71"/>
    </location>
</feature>
<keyword evidence="4 11" id="KW-0479">Metal-binding</keyword>
<comment type="PTM">
    <text evidence="11">The Fe-S cluster can be nitrosylated by nitric oxide (NO).</text>
</comment>
<comment type="similarity">
    <text evidence="2 11">Belongs to the WhiB family.</text>
</comment>
<feature type="binding site" evidence="11">
    <location>
        <position position="36"/>
    </location>
    <ligand>
        <name>[4Fe-4S] cluster</name>
        <dbReference type="ChEBI" id="CHEBI:49883"/>
    </ligand>
</feature>
<evidence type="ECO:0000256" key="7">
    <source>
        <dbReference type="ARBA" id="ARBA00023015"/>
    </source>
</evidence>
<organism evidence="14 15">
    <name type="scientific">Streptosporangium canum</name>
    <dbReference type="NCBI Taxonomy" id="324952"/>
    <lineage>
        <taxon>Bacteria</taxon>
        <taxon>Bacillati</taxon>
        <taxon>Actinomycetota</taxon>
        <taxon>Actinomycetes</taxon>
        <taxon>Streptosporangiales</taxon>
        <taxon>Streptosporangiaceae</taxon>
        <taxon>Streptosporangium</taxon>
    </lineage>
</organism>
<keyword evidence="3 11" id="KW-0004">4Fe-4S</keyword>
<keyword evidence="8 11" id="KW-0238">DNA-binding</keyword>
<keyword evidence="10 11" id="KW-0804">Transcription</keyword>
<dbReference type="GO" id="GO:0035731">
    <property type="term" value="F:dinitrosyl-iron complex binding"/>
    <property type="evidence" value="ECO:0007669"/>
    <property type="project" value="UniProtKB-UniRule"/>
</dbReference>
<dbReference type="Proteomes" id="UP000199111">
    <property type="component" value="Unassembled WGS sequence"/>
</dbReference>
<keyword evidence="11" id="KW-0963">Cytoplasm</keyword>
<feature type="binding site" evidence="11">
    <location>
        <position position="45"/>
    </location>
    <ligand>
        <name>[4Fe-4S] cluster</name>
        <dbReference type="ChEBI" id="CHEBI:49883"/>
    </ligand>
</feature>
<sequence>MNREDLAGCKREDPELFFPISYTGAARQIEVAKGVCGRCPIASACLRYALDNPERASDGIWGGTTPRERRALRSAQPALEEAI</sequence>
<evidence type="ECO:0000313" key="14">
    <source>
        <dbReference type="EMBL" id="SFK91978.1"/>
    </source>
</evidence>
<dbReference type="GO" id="GO:0045892">
    <property type="term" value="P:negative regulation of DNA-templated transcription"/>
    <property type="evidence" value="ECO:0007669"/>
    <property type="project" value="TreeGrafter"/>
</dbReference>
<dbReference type="PANTHER" id="PTHR38839:SF6">
    <property type="entry name" value="TRANSCRIPTIONAL REGULATOR WHIB1"/>
    <property type="match status" value="1"/>
</dbReference>
<comment type="cofactor">
    <cofactor evidence="11">
        <name>[4Fe-4S] cluster</name>
        <dbReference type="ChEBI" id="CHEBI:49883"/>
    </cofactor>
    <text evidence="11">Binds 1 [4Fe-4S] cluster per subunit. Following nitrosylation of the [4Fe-4S] cluster binds 1 [4Fe-8(NO)] cluster per subunit.</text>
</comment>
<comment type="PTM">
    <text evidence="11">Upon Fe-S cluster removal intramolecular disulfide bonds are formed.</text>
</comment>
<dbReference type="GO" id="GO:0051539">
    <property type="term" value="F:4 iron, 4 sulfur cluster binding"/>
    <property type="evidence" value="ECO:0007669"/>
    <property type="project" value="UniProtKB-UniRule"/>
</dbReference>
<evidence type="ECO:0000256" key="2">
    <source>
        <dbReference type="ARBA" id="ARBA00006597"/>
    </source>
</evidence>
<gene>
    <name evidence="11" type="primary">whiB</name>
    <name evidence="14" type="ORF">SAMN05216275_14130</name>
</gene>
<evidence type="ECO:0000259" key="13">
    <source>
        <dbReference type="PROSITE" id="PS51674"/>
    </source>
</evidence>
<evidence type="ECO:0000256" key="11">
    <source>
        <dbReference type="HAMAP-Rule" id="MF_01479"/>
    </source>
</evidence>
<evidence type="ECO:0000256" key="9">
    <source>
        <dbReference type="ARBA" id="ARBA00023157"/>
    </source>
</evidence>
<evidence type="ECO:0000256" key="10">
    <source>
        <dbReference type="ARBA" id="ARBA00023163"/>
    </source>
</evidence>
<evidence type="ECO:0000256" key="6">
    <source>
        <dbReference type="ARBA" id="ARBA00023014"/>
    </source>
</evidence>
<dbReference type="Pfam" id="PF02467">
    <property type="entry name" value="Whib"/>
    <property type="match status" value="1"/>
</dbReference>
<dbReference type="HAMAP" id="MF_01479">
    <property type="entry name" value="WhiB"/>
    <property type="match status" value="1"/>
</dbReference>
<dbReference type="InterPro" id="IPR034768">
    <property type="entry name" value="4FE4S_WBL"/>
</dbReference>